<gene>
    <name evidence="1" type="ORF">M513_06701</name>
    <name evidence="2" type="ORF">M514_06701</name>
</gene>
<dbReference type="Proteomes" id="UP000030764">
    <property type="component" value="Unassembled WGS sequence"/>
</dbReference>
<protein>
    <submittedName>
        <fullName evidence="2">Uncharacterized protein</fullName>
    </submittedName>
</protein>
<dbReference type="EMBL" id="KL363227">
    <property type="protein sequence ID" value="KFD52504.1"/>
    <property type="molecule type" value="Genomic_DNA"/>
</dbReference>
<dbReference type="Proteomes" id="UP000030758">
    <property type="component" value="Unassembled WGS sequence"/>
</dbReference>
<sequence>MPRRNSDSLASSVHRTISSTIVESTDANINAFEGIDERTDEASLCNTFKSATSKGSEAEKLKESNDKEPKLRRATLEQTGKRFVRELYNVVSATEELNGEITAEEWPTLEHMNNIQTLLRPNLERLDENILHVDQFVQVNFSQCRNNDPRARWLLLYHKAMVKLRQIERHLAVGVMDELERIIVLKLRGCDEIAIQPDFNDELRKIANDLKRLDEHLQDDLIGWLPINEF</sequence>
<evidence type="ECO:0000313" key="3">
    <source>
        <dbReference type="Proteomes" id="UP000030764"/>
    </source>
</evidence>
<evidence type="ECO:0000313" key="2">
    <source>
        <dbReference type="EMBL" id="KFD68962.1"/>
    </source>
</evidence>
<feature type="non-terminal residue" evidence="2">
    <location>
        <position position="230"/>
    </location>
</feature>
<reference evidence="2 3" key="1">
    <citation type="journal article" date="2014" name="Nat. Genet.">
        <title>Genome and transcriptome of the porcine whipworm Trichuris suis.</title>
        <authorList>
            <person name="Jex A.R."/>
            <person name="Nejsum P."/>
            <person name="Schwarz E.M."/>
            <person name="Hu L."/>
            <person name="Young N.D."/>
            <person name="Hall R.S."/>
            <person name="Korhonen P.K."/>
            <person name="Liao S."/>
            <person name="Thamsborg S."/>
            <person name="Xia J."/>
            <person name="Xu P."/>
            <person name="Wang S."/>
            <person name="Scheerlinck J.P."/>
            <person name="Hofmann A."/>
            <person name="Sternberg P.W."/>
            <person name="Wang J."/>
            <person name="Gasser R.B."/>
        </authorList>
    </citation>
    <scope>NUCLEOTIDE SEQUENCE [LARGE SCALE GENOMIC DNA]</scope>
    <source>
        <strain evidence="2">DCEP-RM93F</strain>
        <strain evidence="1">DCEP-RM93M</strain>
    </source>
</reference>
<dbReference type="EMBL" id="KL367499">
    <property type="protein sequence ID" value="KFD68962.1"/>
    <property type="molecule type" value="Genomic_DNA"/>
</dbReference>
<dbReference type="AlphaFoldDB" id="A0A085NHL6"/>
<organism evidence="2">
    <name type="scientific">Trichuris suis</name>
    <name type="common">pig whipworm</name>
    <dbReference type="NCBI Taxonomy" id="68888"/>
    <lineage>
        <taxon>Eukaryota</taxon>
        <taxon>Metazoa</taxon>
        <taxon>Ecdysozoa</taxon>
        <taxon>Nematoda</taxon>
        <taxon>Enoplea</taxon>
        <taxon>Dorylaimia</taxon>
        <taxon>Trichinellida</taxon>
        <taxon>Trichuridae</taxon>
        <taxon>Trichuris</taxon>
    </lineage>
</organism>
<keyword evidence="3" id="KW-1185">Reference proteome</keyword>
<evidence type="ECO:0000313" key="1">
    <source>
        <dbReference type="EMBL" id="KFD52504.1"/>
    </source>
</evidence>
<accession>A0A085NHL6</accession>
<name>A0A085NHL6_9BILA</name>
<proteinExistence type="predicted"/>